<accession>A0ACB9CGB5</accession>
<dbReference type="Proteomes" id="UP001055879">
    <property type="component" value="Linkage Group LG04"/>
</dbReference>
<protein>
    <submittedName>
        <fullName evidence="1">Uncharacterized protein</fullName>
    </submittedName>
</protein>
<organism evidence="1 2">
    <name type="scientific">Arctium lappa</name>
    <name type="common">Greater burdock</name>
    <name type="synonym">Lappa major</name>
    <dbReference type="NCBI Taxonomy" id="4217"/>
    <lineage>
        <taxon>Eukaryota</taxon>
        <taxon>Viridiplantae</taxon>
        <taxon>Streptophyta</taxon>
        <taxon>Embryophyta</taxon>
        <taxon>Tracheophyta</taxon>
        <taxon>Spermatophyta</taxon>
        <taxon>Magnoliopsida</taxon>
        <taxon>eudicotyledons</taxon>
        <taxon>Gunneridae</taxon>
        <taxon>Pentapetalae</taxon>
        <taxon>asterids</taxon>
        <taxon>campanulids</taxon>
        <taxon>Asterales</taxon>
        <taxon>Asteraceae</taxon>
        <taxon>Carduoideae</taxon>
        <taxon>Cardueae</taxon>
        <taxon>Arctiinae</taxon>
        <taxon>Arctium</taxon>
    </lineage>
</organism>
<comment type="caution">
    <text evidence="1">The sequence shown here is derived from an EMBL/GenBank/DDBJ whole genome shotgun (WGS) entry which is preliminary data.</text>
</comment>
<reference evidence="2" key="1">
    <citation type="journal article" date="2022" name="Mol. Ecol. Resour.">
        <title>The genomes of chicory, endive, great burdock and yacon provide insights into Asteraceae palaeo-polyploidization history and plant inulin production.</title>
        <authorList>
            <person name="Fan W."/>
            <person name="Wang S."/>
            <person name="Wang H."/>
            <person name="Wang A."/>
            <person name="Jiang F."/>
            <person name="Liu H."/>
            <person name="Zhao H."/>
            <person name="Xu D."/>
            <person name="Zhang Y."/>
        </authorList>
    </citation>
    <scope>NUCLEOTIDE SEQUENCE [LARGE SCALE GENOMIC DNA]</scope>
    <source>
        <strain evidence="2">cv. Niubang</strain>
    </source>
</reference>
<name>A0ACB9CGB5_ARCLA</name>
<proteinExistence type="predicted"/>
<reference evidence="1 2" key="2">
    <citation type="journal article" date="2022" name="Mol. Ecol. Resour.">
        <title>The genomes of chicory, endive, great burdock and yacon provide insights into Asteraceae paleo-polyploidization history and plant inulin production.</title>
        <authorList>
            <person name="Fan W."/>
            <person name="Wang S."/>
            <person name="Wang H."/>
            <person name="Wang A."/>
            <person name="Jiang F."/>
            <person name="Liu H."/>
            <person name="Zhao H."/>
            <person name="Xu D."/>
            <person name="Zhang Y."/>
        </authorList>
    </citation>
    <scope>NUCLEOTIDE SEQUENCE [LARGE SCALE GENOMIC DNA]</scope>
    <source>
        <strain evidence="2">cv. Niubang</strain>
    </source>
</reference>
<dbReference type="EMBL" id="CM042050">
    <property type="protein sequence ID" value="KAI3733334.1"/>
    <property type="molecule type" value="Genomic_DNA"/>
</dbReference>
<evidence type="ECO:0000313" key="1">
    <source>
        <dbReference type="EMBL" id="KAI3733334.1"/>
    </source>
</evidence>
<keyword evidence="2" id="KW-1185">Reference proteome</keyword>
<evidence type="ECO:0000313" key="2">
    <source>
        <dbReference type="Proteomes" id="UP001055879"/>
    </source>
</evidence>
<gene>
    <name evidence="1" type="ORF">L6452_12777</name>
</gene>
<sequence length="72" mass="8356">MPKANGNSNLHLCFLAKTYFNLILHKVFITMIDDDDYALLLLLLLLIQNQHTFPLLGKIYCFAGRMEKSKRN</sequence>